<evidence type="ECO:0000313" key="2">
    <source>
        <dbReference type="EMBL" id="ETW78703.1"/>
    </source>
</evidence>
<dbReference type="Proteomes" id="UP000030671">
    <property type="component" value="Unassembled WGS sequence"/>
</dbReference>
<dbReference type="Gene3D" id="1.20.1280.50">
    <property type="match status" value="1"/>
</dbReference>
<protein>
    <recommendedName>
        <fullName evidence="1">F-box domain-containing protein</fullName>
    </recommendedName>
</protein>
<dbReference type="EMBL" id="KI925461">
    <property type="protein sequence ID" value="ETW78703.1"/>
    <property type="molecule type" value="Genomic_DNA"/>
</dbReference>
<feature type="domain" description="F-box" evidence="1">
    <location>
        <begin position="1"/>
        <end position="44"/>
    </location>
</feature>
<dbReference type="InterPro" id="IPR001810">
    <property type="entry name" value="F-box_dom"/>
</dbReference>
<evidence type="ECO:0000259" key="1">
    <source>
        <dbReference type="PROSITE" id="PS50181"/>
    </source>
</evidence>
<proteinExistence type="predicted"/>
<dbReference type="eggNOG" id="ENOG502SJQ6">
    <property type="taxonomic scope" value="Eukaryota"/>
</dbReference>
<dbReference type="PROSITE" id="PS50181">
    <property type="entry name" value="FBOX"/>
    <property type="match status" value="1"/>
</dbReference>
<feature type="non-terminal residue" evidence="2">
    <location>
        <position position="512"/>
    </location>
</feature>
<keyword evidence="3" id="KW-1185">Reference proteome</keyword>
<name>W4JYS8_HETIT</name>
<reference evidence="2 3" key="1">
    <citation type="journal article" date="2012" name="New Phytol.">
        <title>Insight into trade-off between wood decay and parasitism from the genome of a fungal forest pathogen.</title>
        <authorList>
            <person name="Olson A."/>
            <person name="Aerts A."/>
            <person name="Asiegbu F."/>
            <person name="Belbahri L."/>
            <person name="Bouzid O."/>
            <person name="Broberg A."/>
            <person name="Canback B."/>
            <person name="Coutinho P.M."/>
            <person name="Cullen D."/>
            <person name="Dalman K."/>
            <person name="Deflorio G."/>
            <person name="van Diepen L.T."/>
            <person name="Dunand C."/>
            <person name="Duplessis S."/>
            <person name="Durling M."/>
            <person name="Gonthier P."/>
            <person name="Grimwood J."/>
            <person name="Fossdal C.G."/>
            <person name="Hansson D."/>
            <person name="Henrissat B."/>
            <person name="Hietala A."/>
            <person name="Himmelstrand K."/>
            <person name="Hoffmeister D."/>
            <person name="Hogberg N."/>
            <person name="James T.Y."/>
            <person name="Karlsson M."/>
            <person name="Kohler A."/>
            <person name="Kues U."/>
            <person name="Lee Y.H."/>
            <person name="Lin Y.C."/>
            <person name="Lind M."/>
            <person name="Lindquist E."/>
            <person name="Lombard V."/>
            <person name="Lucas S."/>
            <person name="Lunden K."/>
            <person name="Morin E."/>
            <person name="Murat C."/>
            <person name="Park J."/>
            <person name="Raffaello T."/>
            <person name="Rouze P."/>
            <person name="Salamov A."/>
            <person name="Schmutz J."/>
            <person name="Solheim H."/>
            <person name="Stahlberg J."/>
            <person name="Velez H."/>
            <person name="de Vries R.P."/>
            <person name="Wiebenga A."/>
            <person name="Woodward S."/>
            <person name="Yakovlev I."/>
            <person name="Garbelotto M."/>
            <person name="Martin F."/>
            <person name="Grigoriev I.V."/>
            <person name="Stenlid J."/>
        </authorList>
    </citation>
    <scope>NUCLEOTIDE SEQUENCE [LARGE SCALE GENOMIC DNA]</scope>
    <source>
        <strain evidence="2 3">TC 32-1</strain>
    </source>
</reference>
<organism evidence="2 3">
    <name type="scientific">Heterobasidion irregulare (strain TC 32-1)</name>
    <dbReference type="NCBI Taxonomy" id="747525"/>
    <lineage>
        <taxon>Eukaryota</taxon>
        <taxon>Fungi</taxon>
        <taxon>Dikarya</taxon>
        <taxon>Basidiomycota</taxon>
        <taxon>Agaricomycotina</taxon>
        <taxon>Agaricomycetes</taxon>
        <taxon>Russulales</taxon>
        <taxon>Bondarzewiaceae</taxon>
        <taxon>Heterobasidion</taxon>
        <taxon>Heterobasidion annosum species complex</taxon>
    </lineage>
</organism>
<dbReference type="KEGG" id="hir:HETIRDRAFT_217867"/>
<dbReference type="AlphaFoldDB" id="W4JYS8"/>
<dbReference type="RefSeq" id="XP_009549019.1">
    <property type="nucleotide sequence ID" value="XM_009550724.1"/>
</dbReference>
<sequence length="512" mass="57872">LESLPTELILEIFQHLDYRALLACEKTCRRLRDVVTGHSLLQYQIALALSGMLHGIAGPLSTAGRLSALIRYQSAWRSLEWSAHMAFPLLEGLPRCWDLYGGVLGMRTSARSLCFRQLPSRLRGIEFREWGVGFEYTIADFFMDPSQDLLVLIQNDGITVCIVYVILLANGEAHITHRSPRVINLPVAFPRRIPHMAYSIKVNGDHLGVLFLDERSQSAHLVIWNWKAGEIEMNMQGQGLQCFAFLDDRRVIIGLLFRPPNAPGGPSLMVYDYRNTSPALIDAQNSPYMCGFALPRMTFSPFDKIVINSDPGPRASPNPELRVPFCIDHSDRLILVELSRQRGEAAAGVDVFIPTHVFRPFLRTARAPRRYVEWEEWGPEGTRVLPHTAEWPTWACYVYGMRYVYPRPITASNGRRAIRVFDFHPTRLRQARATVAADDVDAWTIVTDQGYVGTSATWEVEFWKQHGVQSHLPFLVKEILLPPHVRAAANDDVSLMLSEDTIIAIEDVSPSV</sequence>
<dbReference type="OrthoDB" id="3256413at2759"/>
<dbReference type="InterPro" id="IPR036047">
    <property type="entry name" value="F-box-like_dom_sf"/>
</dbReference>
<dbReference type="GeneID" id="20668645"/>
<dbReference type="InParanoid" id="W4JYS8"/>
<dbReference type="Pfam" id="PF12937">
    <property type="entry name" value="F-box-like"/>
    <property type="match status" value="1"/>
</dbReference>
<gene>
    <name evidence="2" type="ORF">HETIRDRAFT_217867</name>
</gene>
<feature type="non-terminal residue" evidence="2">
    <location>
        <position position="1"/>
    </location>
</feature>
<evidence type="ECO:0000313" key="3">
    <source>
        <dbReference type="Proteomes" id="UP000030671"/>
    </source>
</evidence>
<dbReference type="HOGENOM" id="CLU_007279_3_1_1"/>
<dbReference type="SMART" id="SM00256">
    <property type="entry name" value="FBOX"/>
    <property type="match status" value="1"/>
</dbReference>
<dbReference type="SUPFAM" id="SSF81383">
    <property type="entry name" value="F-box domain"/>
    <property type="match status" value="1"/>
</dbReference>
<accession>W4JYS8</accession>